<accession>A0ABV2AA36</accession>
<dbReference type="Pfam" id="PF07456">
    <property type="entry name" value="Hpre_diP_synt_I"/>
    <property type="match status" value="1"/>
</dbReference>
<keyword evidence="1" id="KW-0812">Transmembrane</keyword>
<evidence type="ECO:0000256" key="1">
    <source>
        <dbReference type="SAM" id="Phobius"/>
    </source>
</evidence>
<gene>
    <name evidence="2" type="ORF">ABSH63_08410</name>
</gene>
<proteinExistence type="predicted"/>
<reference evidence="2 3" key="1">
    <citation type="submission" date="2024-06" db="EMBL/GenBank/DDBJ databases">
        <authorList>
            <person name="Li Z."/>
            <person name="Jiang Y."/>
        </authorList>
    </citation>
    <scope>NUCLEOTIDE SEQUENCE [LARGE SCALE GENOMIC DNA]</scope>
    <source>
        <strain evidence="2 3">HSW-8</strain>
    </source>
</reference>
<dbReference type="RefSeq" id="WP_352888965.1">
    <property type="nucleotide sequence ID" value="NZ_JBEPIJ010000008.1"/>
</dbReference>
<dbReference type="PIRSF" id="PIRSF027391">
    <property type="entry name" value="Hpre_diP_synt_I"/>
    <property type="match status" value="1"/>
</dbReference>
<dbReference type="EMBL" id="JBEPIJ010000008">
    <property type="protein sequence ID" value="MES0874023.1"/>
    <property type="molecule type" value="Genomic_DNA"/>
</dbReference>
<keyword evidence="1" id="KW-0472">Membrane</keyword>
<comment type="caution">
    <text evidence="2">The sequence shown here is derived from an EMBL/GenBank/DDBJ whole genome shotgun (WGS) entry which is preliminary data.</text>
</comment>
<keyword evidence="3" id="KW-1185">Reference proteome</keyword>
<dbReference type="InterPro" id="IPR010898">
    <property type="entry name" value="Hpre_diP_synth_I"/>
</dbReference>
<feature type="transmembrane region" description="Helical" evidence="1">
    <location>
        <begin position="109"/>
        <end position="134"/>
    </location>
</feature>
<name>A0ABV2AA36_9GAMM</name>
<protein>
    <submittedName>
        <fullName evidence="2">Gx transporter family protein</fullName>
    </submittedName>
</protein>
<feature type="transmembrane region" description="Helical" evidence="1">
    <location>
        <begin position="146"/>
        <end position="166"/>
    </location>
</feature>
<feature type="transmembrane region" description="Helical" evidence="1">
    <location>
        <begin position="56"/>
        <end position="73"/>
    </location>
</feature>
<evidence type="ECO:0000313" key="2">
    <source>
        <dbReference type="EMBL" id="MES0874023.1"/>
    </source>
</evidence>
<sequence>MRLQATREDRLVAGYAALAIVIHVLEAGFPSPIPGVKPGLANVVTLIVLLRHSLRLAIWVALLRVLVGSLLVGSFLAPGFWLSASGALASLAALTLGRTFSRLLPPLQLGAVGLSVLAALAHMGGQFALAYAVFVPHPGLLRLLPLLMSAALLFGLATGAAAAAILRHLPPPAAARP</sequence>
<keyword evidence="1" id="KW-1133">Transmembrane helix</keyword>
<evidence type="ECO:0000313" key="3">
    <source>
        <dbReference type="Proteomes" id="UP001465331"/>
    </source>
</evidence>
<organism evidence="2 3">
    <name type="scientific">Sinimarinibacterium thermocellulolyticum</name>
    <dbReference type="NCBI Taxonomy" id="3170016"/>
    <lineage>
        <taxon>Bacteria</taxon>
        <taxon>Pseudomonadati</taxon>
        <taxon>Pseudomonadota</taxon>
        <taxon>Gammaproteobacteria</taxon>
        <taxon>Nevskiales</taxon>
        <taxon>Nevskiaceae</taxon>
        <taxon>Sinimarinibacterium</taxon>
    </lineage>
</organism>
<dbReference type="InterPro" id="IPR014535">
    <property type="entry name" value="Hpre_diP_synt_I"/>
</dbReference>
<dbReference type="Proteomes" id="UP001465331">
    <property type="component" value="Unassembled WGS sequence"/>
</dbReference>